<evidence type="ECO:0000256" key="2">
    <source>
        <dbReference type="ARBA" id="ARBA00022475"/>
    </source>
</evidence>
<keyword evidence="5" id="KW-0449">Lipoprotein</keyword>
<dbReference type="EMBL" id="DQVM01000047">
    <property type="protein sequence ID" value="HIQ29441.1"/>
    <property type="molecule type" value="Genomic_DNA"/>
</dbReference>
<accession>A0A832ZV65</accession>
<dbReference type="CDD" id="cd06354">
    <property type="entry name" value="PBP1_PrnA-like"/>
    <property type="match status" value="1"/>
</dbReference>
<keyword evidence="2" id="KW-1003">Cell membrane</keyword>
<dbReference type="Pfam" id="PF02608">
    <property type="entry name" value="Bmp"/>
    <property type="match status" value="2"/>
</dbReference>
<evidence type="ECO:0000256" key="5">
    <source>
        <dbReference type="ARBA" id="ARBA00023288"/>
    </source>
</evidence>
<gene>
    <name evidence="8" type="ORF">EYH45_02625</name>
</gene>
<evidence type="ECO:0000256" key="3">
    <source>
        <dbReference type="ARBA" id="ARBA00022729"/>
    </source>
</evidence>
<dbReference type="GO" id="GO:0005886">
    <property type="term" value="C:plasma membrane"/>
    <property type="evidence" value="ECO:0007669"/>
    <property type="project" value="UniProtKB-SubCell"/>
</dbReference>
<evidence type="ECO:0000259" key="7">
    <source>
        <dbReference type="Pfam" id="PF02608"/>
    </source>
</evidence>
<dbReference type="InterPro" id="IPR003760">
    <property type="entry name" value="PnrA-like"/>
</dbReference>
<comment type="subcellular location">
    <subcellularLocation>
        <location evidence="1">Cell membrane</location>
    </subcellularLocation>
</comment>
<comment type="caution">
    <text evidence="8">The sequence shown here is derived from an EMBL/GenBank/DDBJ whole genome shotgun (WGS) entry which is preliminary data.</text>
</comment>
<keyword evidence="4 6" id="KW-0472">Membrane</keyword>
<name>A0A832ZV65_CALS0</name>
<sequence length="503" mass="54997">MNETKALTKLETILAALLIIALIAAGASWTIPRPAGEVMEKTITVTETVADGAAVTTVTETVVNTVTQTLTETVTVGVEKIKIAVVSDIGGRGDLSFNDMAFKGGDEAVRDFGVEMVELISKTEADYVPNLETAAKDPDVKLIVGVGFLLSEALLEVAQRYPEKNFAGIDTFTQFLAKDQLGAPLPNMLDIVYEEHKGSALVGALGCLTAAYYNTQGGEYPYIGGVFGIEIPVLWKFEIGYKWGCDWGLKWYEQRFGERAPVIGEDSRYGSGEGWQDGLYCPEAGECWYKGRVLWTYTGTFSDITKGYEAAKPMYGQGAVAVYNIAGPLGLGINQAVQEIADERGLDMGPPFWIGVDANQDWINPGFILASMMKRVDRGVYYATLLMIIGKFKDVVQQNEGVLVLGIGTQVGGLPMEGISVSTLADLEEFIQMGIRAEELTGKEVLPMPPEEIKQKVEQMRSQIPSWVWDALTELESKIRTGQVDVPLVLTKEDVQRWREILG</sequence>
<dbReference type="InterPro" id="IPR050957">
    <property type="entry name" value="BMP_lipoprotein"/>
</dbReference>
<dbReference type="Gene3D" id="3.40.50.2300">
    <property type="match status" value="4"/>
</dbReference>
<organism evidence="8 9">
    <name type="scientific">Caldiarchaeum subterraneum</name>
    <dbReference type="NCBI Taxonomy" id="311458"/>
    <lineage>
        <taxon>Archaea</taxon>
        <taxon>Nitrososphaerota</taxon>
        <taxon>Candidatus Caldarchaeales</taxon>
        <taxon>Candidatus Caldarchaeaceae</taxon>
        <taxon>Candidatus Caldarchaeum</taxon>
    </lineage>
</organism>
<dbReference type="AlphaFoldDB" id="A0A832ZV65"/>
<feature type="domain" description="ABC transporter substrate-binding protein PnrA-like" evidence="7">
    <location>
        <begin position="84"/>
        <end position="244"/>
    </location>
</feature>
<feature type="transmembrane region" description="Helical" evidence="6">
    <location>
        <begin position="12"/>
        <end position="31"/>
    </location>
</feature>
<keyword evidence="6" id="KW-1133">Transmembrane helix</keyword>
<dbReference type="Proteomes" id="UP000608579">
    <property type="component" value="Unassembled WGS sequence"/>
</dbReference>
<reference evidence="8" key="1">
    <citation type="journal article" date="2020" name="ISME J.">
        <title>Gammaproteobacteria mediating utilization of methyl-, sulfur- and petroleum organic compounds in deep ocean hydrothermal plumes.</title>
        <authorList>
            <person name="Zhou Z."/>
            <person name="Liu Y."/>
            <person name="Pan J."/>
            <person name="Cron B.R."/>
            <person name="Toner B.M."/>
            <person name="Anantharaman K."/>
            <person name="Breier J.A."/>
            <person name="Dick G.J."/>
            <person name="Li M."/>
        </authorList>
    </citation>
    <scope>NUCLEOTIDE SEQUENCE</scope>
    <source>
        <strain evidence="8">SZUA-1515</strain>
    </source>
</reference>
<keyword evidence="6" id="KW-0812">Transmembrane</keyword>
<evidence type="ECO:0000256" key="1">
    <source>
        <dbReference type="ARBA" id="ARBA00004236"/>
    </source>
</evidence>
<evidence type="ECO:0000313" key="8">
    <source>
        <dbReference type="EMBL" id="HIQ29441.1"/>
    </source>
</evidence>
<dbReference type="PANTHER" id="PTHR34296">
    <property type="entry name" value="TRANSCRIPTIONAL ACTIVATOR PROTEIN MED"/>
    <property type="match status" value="1"/>
</dbReference>
<evidence type="ECO:0000256" key="6">
    <source>
        <dbReference type="SAM" id="Phobius"/>
    </source>
</evidence>
<protein>
    <submittedName>
        <fullName evidence="8">BMP family ABC transporter substrate-binding protein</fullName>
    </submittedName>
</protein>
<keyword evidence="3" id="KW-0732">Signal</keyword>
<evidence type="ECO:0000256" key="4">
    <source>
        <dbReference type="ARBA" id="ARBA00023136"/>
    </source>
</evidence>
<dbReference type="PANTHER" id="PTHR34296:SF2">
    <property type="entry name" value="ABC TRANSPORTER GUANOSINE-BINDING PROTEIN NUPN"/>
    <property type="match status" value="1"/>
</dbReference>
<evidence type="ECO:0000313" key="9">
    <source>
        <dbReference type="Proteomes" id="UP000608579"/>
    </source>
</evidence>
<proteinExistence type="predicted"/>
<feature type="domain" description="ABC transporter substrate-binding protein PnrA-like" evidence="7">
    <location>
        <begin position="293"/>
        <end position="392"/>
    </location>
</feature>